<keyword evidence="9" id="KW-1185">Reference proteome</keyword>
<keyword evidence="3" id="KW-0347">Helicase</keyword>
<evidence type="ECO:0000313" key="8">
    <source>
        <dbReference type="EMBL" id="MBM9476413.1"/>
    </source>
</evidence>
<feature type="domain" description="Helicase ATP-binding" evidence="6">
    <location>
        <begin position="81"/>
        <end position="244"/>
    </location>
</feature>
<dbReference type="SUPFAM" id="SSF109755">
    <property type="entry name" value="PhoU-like"/>
    <property type="match status" value="1"/>
</dbReference>
<dbReference type="Pfam" id="PF00271">
    <property type="entry name" value="Helicase_C"/>
    <property type="match status" value="1"/>
</dbReference>
<dbReference type="Proteomes" id="UP000663801">
    <property type="component" value="Unassembled WGS sequence"/>
</dbReference>
<evidence type="ECO:0000256" key="1">
    <source>
        <dbReference type="ARBA" id="ARBA00022741"/>
    </source>
</evidence>
<dbReference type="InterPro" id="IPR027417">
    <property type="entry name" value="P-loop_NTPase"/>
</dbReference>
<evidence type="ECO:0000259" key="7">
    <source>
        <dbReference type="PROSITE" id="PS51194"/>
    </source>
</evidence>
<evidence type="ECO:0000256" key="5">
    <source>
        <dbReference type="SAM" id="MobiDB-lite"/>
    </source>
</evidence>
<keyword evidence="1" id="KW-0547">Nucleotide-binding</keyword>
<feature type="region of interest" description="Disordered" evidence="5">
    <location>
        <begin position="259"/>
        <end position="310"/>
    </location>
</feature>
<organism evidence="8 9">
    <name type="scientific">Nakamurella flavida</name>
    <dbReference type="NCBI Taxonomy" id="363630"/>
    <lineage>
        <taxon>Bacteria</taxon>
        <taxon>Bacillati</taxon>
        <taxon>Actinomycetota</taxon>
        <taxon>Actinomycetes</taxon>
        <taxon>Nakamurellales</taxon>
        <taxon>Nakamurellaceae</taxon>
        <taxon>Nakamurella</taxon>
    </lineage>
</organism>
<dbReference type="Pfam" id="PF11898">
    <property type="entry name" value="DUF3418"/>
    <property type="match status" value="1"/>
</dbReference>
<accession>A0A939C070</accession>
<dbReference type="CDD" id="cd18791">
    <property type="entry name" value="SF2_C_RHA"/>
    <property type="match status" value="1"/>
</dbReference>
<feature type="compositionally biased region" description="Acidic residues" evidence="5">
    <location>
        <begin position="260"/>
        <end position="278"/>
    </location>
</feature>
<keyword evidence="4" id="KW-0067">ATP-binding</keyword>
<keyword evidence="2" id="KW-0378">Hydrolase</keyword>
<sequence length="1406" mass="152363">MATVTAPPDLTGLSIADERRLGRRWQRLSGLRDPARRDREQNQLLGQTEAARNKMVRRRAAVPALNFPPELPVSERVDDLAAAIAEHQVVIVAGETGSGKSTQLPKVCLQLGRGVRGTIGHTQPRRIAARALAERIAEETGTELGGAIGYTVRFGDHTGPDTLVKLMTDGILLAEIGRDPDLLAYDTIILDEAHERSLTIDFLLGYLVRLLPRRPDLKVIITSATIDPERFSRHFGDAPIIEVSGRTYPVEIRYRPWGLDAEDAGDGDDPDDLADDLAEVPGDPDRPAPVRTRARSAARPAGQDRAAQPDQAQAICAAVDELEAQRDGDILVFLSGEREITDTAEVLRGHLAGRPGRYEVLPLYGRLSAAEQHKVFSAHTGRRIVLSTNVAETSLTVPGIRFVIDPGTARISRYSSRTKVQRLPIEPISQASAGQRAGRCGRVADGICIRLYSEEDFLGRPEFTDPEIARTSLASVILQMASLDLGDIADFPFLDPPDRRQITDGITVLTELGALETGGDRVLLTPTGRSLAALPVDPRLARMIVEGDRRGCLAELLVIVSALSIVDVREYPLEDREKATASHSRFVEPHSDFLSLVNLWRYLGEQGNTLSGNAFRRMCKQEYLHYLRIREWQDLHSQLRQIARGLGMDVEASARIVDVPAPAAAEGEEAGAPEQAPVSATGVSRGRRRHGRRGQQLPTTVKPAAGTAATQAGKGSLATGMDVARIHTALLAGLLSHIGLRLEPGREYQGTRGTKFVIWPGSALAKSGPRLVVAGELVETSRLWGRLAARIEPEWVETVGGELLRRNYSEPHWSARRGAVVASEKVTLLGVTLVAARSVAFDRIDPELCRELFIRHALVEGDWQTRHAFFAANQAALAQVQDWEDRVRRRDLVDDEALFAFYTARIPADVTSARHFDSWWKKVSREDPGLLTVTAEQLVAAGADAVDPAEFPDRFTSGGVDLDLDYTFDPTSEQDGVGVTIPLAVLARVDAGTFDQQVPGLRQELAVALLRTLPKTLRRSFVPAPDFARAALAHAGGAAGASGSAGMAAELARALTALTSITVRASDFDVEKVPAHLRMTFTVVDERGRAVGTGKDLAGLQQQLAVDSRQAVAKASGTVERSGLTAFPADGVRQSVTSTVDGHRITGYPALVDDGDSVSLRMFTSRDEQLAAMRGGVRRLLVLRSRSPLAHLRYALTRTQLMTLATSPHGSMGALVQDAVEAAVDALLDWSGGLAWTVADFEVRATRIAGQLDRAVTDVLAAGEQILRAANDAQEAIAAVKGTALTEQVADLRAELARLVHPRFLAETGAAGLPDRLRHVQALARRATRLPENPGRDRERMVEIAELRSEIDAAADRLGPRGRPGVAAVRQLLEEYRVAAFAQPMRTAVPVSAKRIRSALTDLLAD</sequence>
<evidence type="ECO:0000256" key="3">
    <source>
        <dbReference type="ARBA" id="ARBA00022806"/>
    </source>
</evidence>
<dbReference type="InterPro" id="IPR001650">
    <property type="entry name" value="Helicase_C-like"/>
</dbReference>
<evidence type="ECO:0000259" key="6">
    <source>
        <dbReference type="PROSITE" id="PS51192"/>
    </source>
</evidence>
<feature type="domain" description="Helicase C-terminal" evidence="7">
    <location>
        <begin position="314"/>
        <end position="484"/>
    </location>
</feature>
<dbReference type="InterPro" id="IPR024590">
    <property type="entry name" value="HrpA_C"/>
</dbReference>
<comment type="caution">
    <text evidence="8">The sequence shown here is derived from an EMBL/GenBank/DDBJ whole genome shotgun (WGS) entry which is preliminary data.</text>
</comment>
<evidence type="ECO:0000256" key="2">
    <source>
        <dbReference type="ARBA" id="ARBA00022801"/>
    </source>
</evidence>
<dbReference type="InterPro" id="IPR007502">
    <property type="entry name" value="Helicase-assoc_dom"/>
</dbReference>
<dbReference type="GO" id="GO:0003723">
    <property type="term" value="F:RNA binding"/>
    <property type="evidence" value="ECO:0007669"/>
    <property type="project" value="TreeGrafter"/>
</dbReference>
<dbReference type="SMART" id="SM00490">
    <property type="entry name" value="HELICc"/>
    <property type="match status" value="1"/>
</dbReference>
<evidence type="ECO:0000313" key="9">
    <source>
        <dbReference type="Proteomes" id="UP000663801"/>
    </source>
</evidence>
<dbReference type="InterPro" id="IPR014001">
    <property type="entry name" value="Helicase_ATP-bd"/>
</dbReference>
<feature type="region of interest" description="Disordered" evidence="5">
    <location>
        <begin position="664"/>
        <end position="709"/>
    </location>
</feature>
<dbReference type="GO" id="GO:0004386">
    <property type="term" value="F:helicase activity"/>
    <property type="evidence" value="ECO:0007669"/>
    <property type="project" value="UniProtKB-KW"/>
</dbReference>
<gene>
    <name evidence="8" type="ORF">JL107_08175</name>
</gene>
<dbReference type="PROSITE" id="PS51192">
    <property type="entry name" value="HELICASE_ATP_BIND_1"/>
    <property type="match status" value="1"/>
</dbReference>
<dbReference type="RefSeq" id="WP_205256525.1">
    <property type="nucleotide sequence ID" value="NZ_BAAAPV010000001.1"/>
</dbReference>
<dbReference type="EMBL" id="JAERWL010000007">
    <property type="protein sequence ID" value="MBM9476413.1"/>
    <property type="molecule type" value="Genomic_DNA"/>
</dbReference>
<dbReference type="Gene3D" id="3.40.50.300">
    <property type="entry name" value="P-loop containing nucleotide triphosphate hydrolases"/>
    <property type="match status" value="2"/>
</dbReference>
<dbReference type="GO" id="GO:0016787">
    <property type="term" value="F:hydrolase activity"/>
    <property type="evidence" value="ECO:0007669"/>
    <property type="project" value="UniProtKB-KW"/>
</dbReference>
<proteinExistence type="predicted"/>
<dbReference type="SMART" id="SM00487">
    <property type="entry name" value="DEXDc"/>
    <property type="match status" value="1"/>
</dbReference>
<dbReference type="PANTHER" id="PTHR18934:SF99">
    <property type="entry name" value="ATP-DEPENDENT RNA HELICASE DHX37-RELATED"/>
    <property type="match status" value="1"/>
</dbReference>
<feature type="compositionally biased region" description="Low complexity" evidence="5">
    <location>
        <begin position="300"/>
        <end position="310"/>
    </location>
</feature>
<dbReference type="PANTHER" id="PTHR18934">
    <property type="entry name" value="ATP-DEPENDENT RNA HELICASE"/>
    <property type="match status" value="1"/>
</dbReference>
<dbReference type="GO" id="GO:0005524">
    <property type="term" value="F:ATP binding"/>
    <property type="evidence" value="ECO:0007669"/>
    <property type="project" value="UniProtKB-KW"/>
</dbReference>
<dbReference type="Gene3D" id="1.20.120.1080">
    <property type="match status" value="1"/>
</dbReference>
<dbReference type="SMART" id="SM00847">
    <property type="entry name" value="HA2"/>
    <property type="match status" value="1"/>
</dbReference>
<name>A0A939C070_9ACTN</name>
<dbReference type="FunFam" id="1.20.120.1080:FF:000005">
    <property type="entry name" value="ATP-dependent helicase HrpA"/>
    <property type="match status" value="1"/>
</dbReference>
<reference evidence="8" key="1">
    <citation type="submission" date="2021-01" db="EMBL/GenBank/DDBJ databases">
        <title>KCTC 19127 draft genome.</title>
        <authorList>
            <person name="An D."/>
        </authorList>
    </citation>
    <scope>NUCLEOTIDE SEQUENCE</scope>
    <source>
        <strain evidence="8">KCTC 19127</strain>
    </source>
</reference>
<dbReference type="PROSITE" id="PS51194">
    <property type="entry name" value="HELICASE_CTER"/>
    <property type="match status" value="1"/>
</dbReference>
<dbReference type="InterPro" id="IPR011709">
    <property type="entry name" value="DEAD-box_helicase_OB_fold"/>
</dbReference>
<dbReference type="SUPFAM" id="SSF52540">
    <property type="entry name" value="P-loop containing nucleoside triphosphate hydrolases"/>
    <property type="match status" value="1"/>
</dbReference>
<dbReference type="Pfam" id="PF07717">
    <property type="entry name" value="OB_NTP_bind"/>
    <property type="match status" value="1"/>
</dbReference>
<protein>
    <submittedName>
        <fullName evidence="8">DUF3418 domain-containing protein</fullName>
    </submittedName>
</protein>
<evidence type="ECO:0000256" key="4">
    <source>
        <dbReference type="ARBA" id="ARBA00022840"/>
    </source>
</evidence>
<dbReference type="Pfam" id="PF21010">
    <property type="entry name" value="HA2_C"/>
    <property type="match status" value="1"/>
</dbReference>